<evidence type="ECO:0000313" key="4">
    <source>
        <dbReference type="Proteomes" id="UP001215598"/>
    </source>
</evidence>
<dbReference type="EMBL" id="JARKIB010000038">
    <property type="protein sequence ID" value="KAJ7760006.1"/>
    <property type="molecule type" value="Genomic_DNA"/>
</dbReference>
<feature type="transmembrane region" description="Helical" evidence="2">
    <location>
        <begin position="158"/>
        <end position="177"/>
    </location>
</feature>
<accession>A0AAD7JD86</accession>
<proteinExistence type="predicted"/>
<sequence>MPHRSSLYGHSPPTSSDGRRFVSIDIEPPQDNNMLLISYNSPNVVRSQINAWTNVVSRTAIVTAFFAINASIVLGIVRSDDALKGRDGKAVTLLTIASYGAILFNSITTLASLVLMDCLGDIEFNEARNPQRRATEGRVARTSGVLQLLTTYGARKHFIWIFCQWVAYFVIGLFFMLSQIVVYMWLREGIVLSISLTAMAGATIIVLFLTRLYDNE</sequence>
<keyword evidence="2" id="KW-0812">Transmembrane</keyword>
<feature type="region of interest" description="Disordered" evidence="1">
    <location>
        <begin position="1"/>
        <end position="20"/>
    </location>
</feature>
<protein>
    <submittedName>
        <fullName evidence="3">Uncharacterized protein</fullName>
    </submittedName>
</protein>
<dbReference type="AlphaFoldDB" id="A0AAD7JD86"/>
<feature type="transmembrane region" description="Helical" evidence="2">
    <location>
        <begin position="90"/>
        <end position="115"/>
    </location>
</feature>
<reference evidence="3" key="1">
    <citation type="submission" date="2023-03" db="EMBL/GenBank/DDBJ databases">
        <title>Massive genome expansion in bonnet fungi (Mycena s.s.) driven by repeated elements and novel gene families across ecological guilds.</title>
        <authorList>
            <consortium name="Lawrence Berkeley National Laboratory"/>
            <person name="Harder C.B."/>
            <person name="Miyauchi S."/>
            <person name="Viragh M."/>
            <person name="Kuo A."/>
            <person name="Thoen E."/>
            <person name="Andreopoulos B."/>
            <person name="Lu D."/>
            <person name="Skrede I."/>
            <person name="Drula E."/>
            <person name="Henrissat B."/>
            <person name="Morin E."/>
            <person name="Kohler A."/>
            <person name="Barry K."/>
            <person name="LaButti K."/>
            <person name="Morin E."/>
            <person name="Salamov A."/>
            <person name="Lipzen A."/>
            <person name="Mereny Z."/>
            <person name="Hegedus B."/>
            <person name="Baldrian P."/>
            <person name="Stursova M."/>
            <person name="Weitz H."/>
            <person name="Taylor A."/>
            <person name="Grigoriev I.V."/>
            <person name="Nagy L.G."/>
            <person name="Martin F."/>
            <person name="Kauserud H."/>
        </authorList>
    </citation>
    <scope>NUCLEOTIDE SEQUENCE</scope>
    <source>
        <strain evidence="3">CBHHK182m</strain>
    </source>
</reference>
<evidence type="ECO:0000256" key="1">
    <source>
        <dbReference type="SAM" id="MobiDB-lite"/>
    </source>
</evidence>
<name>A0AAD7JD86_9AGAR</name>
<comment type="caution">
    <text evidence="3">The sequence shown here is derived from an EMBL/GenBank/DDBJ whole genome shotgun (WGS) entry which is preliminary data.</text>
</comment>
<evidence type="ECO:0000313" key="3">
    <source>
        <dbReference type="EMBL" id="KAJ7760006.1"/>
    </source>
</evidence>
<dbReference type="Proteomes" id="UP001215598">
    <property type="component" value="Unassembled WGS sequence"/>
</dbReference>
<feature type="transmembrane region" description="Helical" evidence="2">
    <location>
        <begin position="60"/>
        <end position="78"/>
    </location>
</feature>
<keyword evidence="2" id="KW-1133">Transmembrane helix</keyword>
<evidence type="ECO:0000256" key="2">
    <source>
        <dbReference type="SAM" id="Phobius"/>
    </source>
</evidence>
<keyword evidence="4" id="KW-1185">Reference proteome</keyword>
<keyword evidence="2" id="KW-0472">Membrane</keyword>
<gene>
    <name evidence="3" type="ORF">B0H16DRAFT_1688901</name>
</gene>
<organism evidence="3 4">
    <name type="scientific">Mycena metata</name>
    <dbReference type="NCBI Taxonomy" id="1033252"/>
    <lineage>
        <taxon>Eukaryota</taxon>
        <taxon>Fungi</taxon>
        <taxon>Dikarya</taxon>
        <taxon>Basidiomycota</taxon>
        <taxon>Agaricomycotina</taxon>
        <taxon>Agaricomycetes</taxon>
        <taxon>Agaricomycetidae</taxon>
        <taxon>Agaricales</taxon>
        <taxon>Marasmiineae</taxon>
        <taxon>Mycenaceae</taxon>
        <taxon>Mycena</taxon>
    </lineage>
</organism>
<feature type="transmembrane region" description="Helical" evidence="2">
    <location>
        <begin position="189"/>
        <end position="213"/>
    </location>
</feature>